<name>A0A437KMM8_9FLAO</name>
<accession>A0A437KMM8</accession>
<dbReference type="Proteomes" id="UP000285211">
    <property type="component" value="Unassembled WGS sequence"/>
</dbReference>
<proteinExistence type="predicted"/>
<gene>
    <name evidence="2" type="ORF">EOD40_16015</name>
</gene>
<evidence type="ECO:0000313" key="3">
    <source>
        <dbReference type="Proteomes" id="UP000285211"/>
    </source>
</evidence>
<keyword evidence="1" id="KW-0472">Membrane</keyword>
<feature type="transmembrane region" description="Helical" evidence="1">
    <location>
        <begin position="69"/>
        <end position="87"/>
    </location>
</feature>
<keyword evidence="1" id="KW-0812">Transmembrane</keyword>
<protein>
    <submittedName>
        <fullName evidence="2">Uncharacterized protein</fullName>
    </submittedName>
</protein>
<reference evidence="2 3" key="1">
    <citation type="submission" date="2019-01" db="EMBL/GenBank/DDBJ databases">
        <authorList>
            <person name="Chen W.-M."/>
        </authorList>
    </citation>
    <scope>NUCLEOTIDE SEQUENCE [LARGE SCALE GENOMIC DNA]</scope>
    <source>
        <strain evidence="2 3">BBQ-12</strain>
    </source>
</reference>
<keyword evidence="1" id="KW-1133">Transmembrane helix</keyword>
<feature type="transmembrane region" description="Helical" evidence="1">
    <location>
        <begin position="12"/>
        <end position="32"/>
    </location>
</feature>
<keyword evidence="3" id="KW-1185">Reference proteome</keyword>
<evidence type="ECO:0000256" key="1">
    <source>
        <dbReference type="SAM" id="Phobius"/>
    </source>
</evidence>
<dbReference type="AlphaFoldDB" id="A0A437KMM8"/>
<dbReference type="EMBL" id="SACJ01000013">
    <property type="protein sequence ID" value="RVT72303.1"/>
    <property type="molecule type" value="Genomic_DNA"/>
</dbReference>
<dbReference type="RefSeq" id="WP_128197251.1">
    <property type="nucleotide sequence ID" value="NZ_SACJ01000013.1"/>
</dbReference>
<comment type="caution">
    <text evidence="2">The sequence shown here is derived from an EMBL/GenBank/DDBJ whole genome shotgun (WGS) entry which is preliminary data.</text>
</comment>
<organism evidence="2 3">
    <name type="scientific">Flavobacterium sufflavum</name>
    <dbReference type="NCBI Taxonomy" id="1921138"/>
    <lineage>
        <taxon>Bacteria</taxon>
        <taxon>Pseudomonadati</taxon>
        <taxon>Bacteroidota</taxon>
        <taxon>Flavobacteriia</taxon>
        <taxon>Flavobacteriales</taxon>
        <taxon>Flavobacteriaceae</taxon>
        <taxon>Flavobacterium</taxon>
    </lineage>
</organism>
<sequence length="190" mass="22249">MRYYKGDIFLSLLLGFFVSSFTLCFIYLLWFLGLFSKSLFPTIFFIIVSVIVCIVLTKNHLKIKSQKNIHLIISLPTLLFLVCSFNLKETYPTKFENKNLTFAQIKIVDKLKNPKFGDTIEVRIYRQPLFGLRESYEIYKATTNEKGIAKIQFSKSNNYHLIIITKENKLNFSDINSADLKKKKMFVIEE</sequence>
<feature type="transmembrane region" description="Helical" evidence="1">
    <location>
        <begin position="38"/>
        <end position="57"/>
    </location>
</feature>
<evidence type="ECO:0000313" key="2">
    <source>
        <dbReference type="EMBL" id="RVT72303.1"/>
    </source>
</evidence>